<organism evidence="1 2">
    <name type="scientific">Dyadobacter sandarakinus</name>
    <dbReference type="NCBI Taxonomy" id="2747268"/>
    <lineage>
        <taxon>Bacteria</taxon>
        <taxon>Pseudomonadati</taxon>
        <taxon>Bacteroidota</taxon>
        <taxon>Cytophagia</taxon>
        <taxon>Cytophagales</taxon>
        <taxon>Spirosomataceae</taxon>
        <taxon>Dyadobacter</taxon>
    </lineage>
</organism>
<keyword evidence="2" id="KW-1185">Reference proteome</keyword>
<evidence type="ECO:0000313" key="2">
    <source>
        <dbReference type="Proteomes" id="UP000612680"/>
    </source>
</evidence>
<proteinExistence type="predicted"/>
<sequence>MENDELISIETFCTYYGVEHDFVDSLQESGLIELVVMQQTRFLHVPHLERIERMVRLHNDLHINMEGIGAIHTLLERMDDMNREITALRNRLRLYE</sequence>
<dbReference type="RefSeq" id="WP_204662566.1">
    <property type="nucleotide sequence ID" value="NZ_CP056775.1"/>
</dbReference>
<dbReference type="Proteomes" id="UP000612680">
    <property type="component" value="Chromosome"/>
</dbReference>
<evidence type="ECO:0000313" key="1">
    <source>
        <dbReference type="EMBL" id="QRR00875.1"/>
    </source>
</evidence>
<accession>A0ABX7I4L2</accession>
<name>A0ABX7I4L2_9BACT</name>
<dbReference type="Gene3D" id="1.10.1660.10">
    <property type="match status" value="1"/>
</dbReference>
<dbReference type="EMBL" id="CP056775">
    <property type="protein sequence ID" value="QRR00875.1"/>
    <property type="molecule type" value="Genomic_DNA"/>
</dbReference>
<reference evidence="1 2" key="1">
    <citation type="submission" date="2020-06" db="EMBL/GenBank/DDBJ databases">
        <title>Dyadobacter sandarakinus sp. nov., isolated from the soil of the Arctic Yellow River Station.</title>
        <authorList>
            <person name="Zhang Y."/>
            <person name="Peng F."/>
        </authorList>
    </citation>
    <scope>NUCLEOTIDE SEQUENCE [LARGE SCALE GENOMIC DNA]</scope>
    <source>
        <strain evidence="1 2">Q3-56</strain>
    </source>
</reference>
<gene>
    <name evidence="1" type="ORF">HWI92_08145</name>
</gene>
<protein>
    <submittedName>
        <fullName evidence="1">Chaperone modulator CbpM</fullName>
    </submittedName>
</protein>
<dbReference type="Pfam" id="PF13591">
    <property type="entry name" value="MerR_2"/>
    <property type="match status" value="1"/>
</dbReference>